<dbReference type="Proteomes" id="UP000589626">
    <property type="component" value="Unassembled WGS sequence"/>
</dbReference>
<dbReference type="AlphaFoldDB" id="A0A7W4Z1M9"/>
<comment type="caution">
    <text evidence="1">The sequence shown here is derived from an EMBL/GenBank/DDBJ whole genome shotgun (WGS) entry which is preliminary data.</text>
</comment>
<name>A0A7W4Z1M9_9ACTN</name>
<dbReference type="Pfam" id="PF10932">
    <property type="entry name" value="DUF2783"/>
    <property type="match status" value="1"/>
</dbReference>
<dbReference type="RefSeq" id="WP_183591621.1">
    <property type="nucleotide sequence ID" value="NZ_JACHWR010000001.1"/>
</dbReference>
<dbReference type="InterPro" id="IPR021233">
    <property type="entry name" value="DUF2783"/>
</dbReference>
<accession>A0A7W4Z1M9</accession>
<sequence length="67" mass="7171">MNTTTETSRGLSSAELDELYSLLSAGLTAAGDEQTSMVLARLALLLMHEVGDKERVHAAIQDALAPW</sequence>
<protein>
    <recommendedName>
        <fullName evidence="3">DUF2783 domain-containing protein</fullName>
    </recommendedName>
</protein>
<evidence type="ECO:0000313" key="1">
    <source>
        <dbReference type="EMBL" id="MBB3041750.1"/>
    </source>
</evidence>
<evidence type="ECO:0000313" key="2">
    <source>
        <dbReference type="Proteomes" id="UP000589626"/>
    </source>
</evidence>
<evidence type="ECO:0008006" key="3">
    <source>
        <dbReference type="Google" id="ProtNLM"/>
    </source>
</evidence>
<proteinExistence type="predicted"/>
<keyword evidence="2" id="KW-1185">Reference proteome</keyword>
<organism evidence="1 2">
    <name type="scientific">Nocardioides soli</name>
    <dbReference type="NCBI Taxonomy" id="1036020"/>
    <lineage>
        <taxon>Bacteria</taxon>
        <taxon>Bacillati</taxon>
        <taxon>Actinomycetota</taxon>
        <taxon>Actinomycetes</taxon>
        <taxon>Propionibacteriales</taxon>
        <taxon>Nocardioidaceae</taxon>
        <taxon>Nocardioides</taxon>
    </lineage>
</organism>
<reference evidence="1 2" key="1">
    <citation type="submission" date="2020-08" db="EMBL/GenBank/DDBJ databases">
        <title>Sequencing the genomes of 1000 actinobacteria strains.</title>
        <authorList>
            <person name="Klenk H.-P."/>
        </authorList>
    </citation>
    <scope>NUCLEOTIDE SEQUENCE [LARGE SCALE GENOMIC DNA]</scope>
    <source>
        <strain evidence="1 2">DSM 105498</strain>
    </source>
</reference>
<gene>
    <name evidence="1" type="ORF">FHU40_001551</name>
</gene>
<dbReference type="EMBL" id="JACHWR010000001">
    <property type="protein sequence ID" value="MBB3041750.1"/>
    <property type="molecule type" value="Genomic_DNA"/>
</dbReference>